<keyword evidence="3" id="KW-1185">Reference proteome</keyword>
<gene>
    <name evidence="2" type="ORF">G5V58_19095</name>
</gene>
<organism evidence="2 3">
    <name type="scientific">Nocardioides anomalus</name>
    <dbReference type="NCBI Taxonomy" id="2712223"/>
    <lineage>
        <taxon>Bacteria</taxon>
        <taxon>Bacillati</taxon>
        <taxon>Actinomycetota</taxon>
        <taxon>Actinomycetes</taxon>
        <taxon>Propionibacteriales</taxon>
        <taxon>Nocardioidaceae</taxon>
        <taxon>Nocardioides</taxon>
    </lineage>
</organism>
<dbReference type="PANTHER" id="PTHR47708">
    <property type="match status" value="1"/>
</dbReference>
<sequence length="455" mass="48977">MSGRTVRLGAGMAFWGDRVQPAIEMVERGDIDYLCCDHLAELTMSILAKQRAKASDRGYTRDILDLLRGALPAIVEKGVKVVTNSGGANPRAAAEAIATMAKELGISGLRIGVVTGDDIEADIDDLMTSGVGFENLDTGRPLSEVRERLTHAAVYTGCEGIVDALRQGAQIVVCGRVTDIALYLGPLIHEFGWARDDWDRLGMATVVAHAIECGGQATGGLYAGDWQGVPGLEELGYPIAEVAEDGTAVLTKTPGTGGRVDVGTVSEQLVYEILDPGNYLTADVTADFTQVHLEDLGDDRVRITGGTGKPAPATLKVNMGYRAGFVGEAVFTYTWPDAYAKAQRGLEFLRTRLERADFQYTEDHVEYVGQTSMFPGVVAEPDDPELTEIVVRYAARCPDAENARKVFTESVPLYNNGPAGVAGVGTRPPLKELYAIWPCLIPREHVTQSVEMLEV</sequence>
<name>A0A6G6WHC0_9ACTN</name>
<dbReference type="AlphaFoldDB" id="A0A6G6WHC0"/>
<dbReference type="Pfam" id="PF07287">
    <property type="entry name" value="AtuA"/>
    <property type="match status" value="1"/>
</dbReference>
<evidence type="ECO:0000313" key="2">
    <source>
        <dbReference type="EMBL" id="QIG44609.1"/>
    </source>
</evidence>
<dbReference type="RefSeq" id="WP_165236326.1">
    <property type="nucleotide sequence ID" value="NZ_CP049257.1"/>
</dbReference>
<accession>A0A6G6WHC0</accession>
<dbReference type="EMBL" id="CP049257">
    <property type="protein sequence ID" value="QIG44609.1"/>
    <property type="molecule type" value="Genomic_DNA"/>
</dbReference>
<feature type="domain" description="Acyclic terpene utilisation N-terminal" evidence="1">
    <location>
        <begin position="6"/>
        <end position="452"/>
    </location>
</feature>
<protein>
    <submittedName>
        <fullName evidence="2">DUF1446 domain-containing protein</fullName>
    </submittedName>
</protein>
<proteinExistence type="predicted"/>
<dbReference type="KEGG" id="nano:G5V58_19095"/>
<reference evidence="2 3" key="1">
    <citation type="submission" date="2020-02" db="EMBL/GenBank/DDBJ databases">
        <title>Full genome sequence of Nocardioides sp. R-3366.</title>
        <authorList>
            <person name="Im W.-T."/>
        </authorList>
    </citation>
    <scope>NUCLEOTIDE SEQUENCE [LARGE SCALE GENOMIC DNA]</scope>
    <source>
        <strain evidence="2 3">R-3366</strain>
    </source>
</reference>
<dbReference type="PANTHER" id="PTHR47708:SF2">
    <property type="entry name" value="SI:CH73-132F6.5"/>
    <property type="match status" value="1"/>
</dbReference>
<dbReference type="Proteomes" id="UP000502996">
    <property type="component" value="Chromosome"/>
</dbReference>
<evidence type="ECO:0000313" key="3">
    <source>
        <dbReference type="Proteomes" id="UP000502996"/>
    </source>
</evidence>
<dbReference type="InterPro" id="IPR010839">
    <property type="entry name" value="AtuA_N"/>
</dbReference>
<evidence type="ECO:0000259" key="1">
    <source>
        <dbReference type="Pfam" id="PF07287"/>
    </source>
</evidence>